<evidence type="ECO:0000256" key="1">
    <source>
        <dbReference type="SAM" id="MobiDB-lite"/>
    </source>
</evidence>
<evidence type="ECO:0000313" key="2">
    <source>
        <dbReference type="EMBL" id="ERG93651.1"/>
    </source>
</evidence>
<gene>
    <name evidence="2" type="ORF">J07HQW2_00084</name>
</gene>
<dbReference type="EMBL" id="KE356561">
    <property type="protein sequence ID" value="ERG93651.1"/>
    <property type="molecule type" value="Genomic_DNA"/>
</dbReference>
<evidence type="ECO:0000313" key="3">
    <source>
        <dbReference type="Proteomes" id="UP000030710"/>
    </source>
</evidence>
<protein>
    <submittedName>
        <fullName evidence="2">Uncharacterized protein</fullName>
    </submittedName>
</protein>
<name>U1PN27_9EURY</name>
<proteinExistence type="predicted"/>
<reference evidence="2 3" key="1">
    <citation type="journal article" date="2013" name="PLoS ONE">
        <title>Assembly-driven community genomics of a hypersaline microbial ecosystem.</title>
        <authorList>
            <person name="Podell S."/>
            <person name="Ugalde J.A."/>
            <person name="Narasingarao P."/>
            <person name="Banfield J.F."/>
            <person name="Heidelberg K.B."/>
            <person name="Allen E.E."/>
        </authorList>
    </citation>
    <scope>NUCLEOTIDE SEQUENCE [LARGE SCALE GENOMIC DNA]</scope>
    <source>
        <strain evidence="3">J07HQW2</strain>
    </source>
</reference>
<dbReference type="AlphaFoldDB" id="U1PN27"/>
<organism evidence="2 3">
    <name type="scientific">Haloquadratum walsbyi J07HQW2</name>
    <dbReference type="NCBI Taxonomy" id="1238425"/>
    <lineage>
        <taxon>Archaea</taxon>
        <taxon>Methanobacteriati</taxon>
        <taxon>Methanobacteriota</taxon>
        <taxon>Stenosarchaea group</taxon>
        <taxon>Halobacteria</taxon>
        <taxon>Halobacteriales</taxon>
        <taxon>Haloferacaceae</taxon>
        <taxon>Haloquadratum</taxon>
    </lineage>
</organism>
<sequence length="88" mass="9929">MSAIQLYAVQASMRVESTVAFRGIMSGNTDSVHLSEAGHKKNGKPEIEDENPTHIARRYDGWFTELRSLNPEELRRLDGNVGRRATEE</sequence>
<accession>U1PN27</accession>
<feature type="region of interest" description="Disordered" evidence="1">
    <location>
        <begin position="30"/>
        <end position="52"/>
    </location>
</feature>
<dbReference type="Proteomes" id="UP000030710">
    <property type="component" value="Unassembled WGS sequence"/>
</dbReference>
<feature type="compositionally biased region" description="Basic and acidic residues" evidence="1">
    <location>
        <begin position="36"/>
        <end position="46"/>
    </location>
</feature>
<dbReference type="HOGENOM" id="CLU_2461718_0_0_2"/>